<accession>A0A193SEX5</accession>
<dbReference type="RefSeq" id="WP_157797694.1">
    <property type="nucleotide sequence ID" value="NZ_CP181644.1"/>
</dbReference>
<evidence type="ECO:0000313" key="2">
    <source>
        <dbReference type="EMBL" id="CZQ25121.1"/>
    </source>
</evidence>
<organism evidence="2">
    <name type="scientific">Klebsiella pneumoniae</name>
    <dbReference type="NCBI Taxonomy" id="573"/>
    <lineage>
        <taxon>Bacteria</taxon>
        <taxon>Pseudomonadati</taxon>
        <taxon>Pseudomonadota</taxon>
        <taxon>Gammaproteobacteria</taxon>
        <taxon>Enterobacterales</taxon>
        <taxon>Enterobacteriaceae</taxon>
        <taxon>Klebsiella/Raoultella group</taxon>
        <taxon>Klebsiella</taxon>
        <taxon>Klebsiella pneumoniae complex</taxon>
    </lineage>
</organism>
<proteinExistence type="predicted"/>
<dbReference type="AlphaFoldDB" id="A0A193SEX5"/>
<reference evidence="2" key="1">
    <citation type="submission" date="2016-02" db="EMBL/GenBank/DDBJ databases">
        <authorList>
            <person name="Wen L."/>
            <person name="He K."/>
            <person name="Yang H."/>
        </authorList>
    </citation>
    <scope>NUCLEOTIDE SEQUENCE</scope>
    <source>
        <strain evidence="2">QMP</strain>
    </source>
</reference>
<protein>
    <submittedName>
        <fullName evidence="2">Uncharacterized protein</fullName>
    </submittedName>
</protein>
<name>A0A193SEX5_KLEPN</name>
<dbReference type="EMBL" id="LT174589">
    <property type="protein sequence ID" value="CZQ25121.1"/>
    <property type="molecule type" value="Genomic_DNA"/>
</dbReference>
<reference evidence="2" key="2">
    <citation type="submission" date="2016-06" db="EMBL/GenBank/DDBJ databases">
        <title>Towards a vaccine: An investigation of Klebsiella pneumoniae surface antigens.</title>
        <authorList>
            <person name="Follador R."/>
            <person name="Heinz E."/>
            <person name="Wyres K.L."/>
            <person name="Ellington M.J."/>
            <person name="Kowarik M."/>
            <person name="Holt K.E."/>
            <person name="Thomson N.R."/>
        </authorList>
    </citation>
    <scope>NUCLEOTIDE SEQUENCE</scope>
    <source>
        <strain evidence="2">QMP</strain>
    </source>
</reference>
<sequence>MKLVVNSYRLELLIFTLFLTPALSLADNSVPNNTGRISVENEDFLKENVSKGIYAAKNTFGMRSNAVVAAFSANSLKPFDYPILGFEWLKQMAIYKDRDSVSLYADNTSLPFKSWEIISSVTYGPTWFSSEGYDTSNLRPGMLLETKEEESWSAYIVSIQNEKIITSGWVNTKTGHLGTPNKGVPLIINPITKIWATNFNLFFPANGRAQKGVIQENGLINNNVSKPSSISGLDTVVLPQSEYGGYSAYLARSAESGQKQQWTYGFLSRGSKVGFTSTDSAVHSPEISFHESSSANNGLVFDGKNKSNSILWKSNNKITAKIDPNGLVSMVGYKTKSINEDSTISLDYAQYIFDNQKNITILLPKSSELIDGFTIRLLKTGNDKSIIQFKAFDDNKVNGLSELTLNGQWRKEAIYYNGQWFIY</sequence>
<feature type="chain" id="PRO_5008261821" evidence="1">
    <location>
        <begin position="27"/>
        <end position="423"/>
    </location>
</feature>
<feature type="signal peptide" evidence="1">
    <location>
        <begin position="1"/>
        <end position="26"/>
    </location>
</feature>
<evidence type="ECO:0000256" key="1">
    <source>
        <dbReference type="SAM" id="SignalP"/>
    </source>
</evidence>
<keyword evidence="1" id="KW-0732">Signal</keyword>